<dbReference type="OrthoDB" id="5933722at2"/>
<dbReference type="AlphaFoldDB" id="A0A0W0RJZ5"/>
<dbReference type="RefSeq" id="WP_058460521.1">
    <property type="nucleotide sequence ID" value="NZ_CAAAIY010000011.1"/>
</dbReference>
<proteinExistence type="predicted"/>
<keyword evidence="2" id="KW-1185">Reference proteome</keyword>
<evidence type="ECO:0000313" key="2">
    <source>
        <dbReference type="Proteomes" id="UP000054695"/>
    </source>
</evidence>
<gene>
    <name evidence="1" type="ORF">Lboz_2946</name>
</gene>
<reference evidence="1 2" key="1">
    <citation type="submission" date="2015-11" db="EMBL/GenBank/DDBJ databases">
        <title>Genomic analysis of 38 Legionella species identifies large and diverse effector repertoires.</title>
        <authorList>
            <person name="Burstein D."/>
            <person name="Amaro F."/>
            <person name="Zusman T."/>
            <person name="Lifshitz Z."/>
            <person name="Cohen O."/>
            <person name="Gilbert J.A."/>
            <person name="Pupko T."/>
            <person name="Shuman H.A."/>
            <person name="Segal G."/>
        </authorList>
    </citation>
    <scope>NUCLEOTIDE SEQUENCE [LARGE SCALE GENOMIC DNA]</scope>
    <source>
        <strain evidence="1 2">WIGA</strain>
    </source>
</reference>
<accession>A0A0W0RJZ5</accession>
<dbReference type="Proteomes" id="UP000054695">
    <property type="component" value="Unassembled WGS sequence"/>
</dbReference>
<comment type="caution">
    <text evidence="1">The sequence shown here is derived from an EMBL/GenBank/DDBJ whole genome shotgun (WGS) entry which is preliminary data.</text>
</comment>
<organism evidence="1 2">
    <name type="scientific">Legionella bozemanae</name>
    <name type="common">Fluoribacter bozemanae</name>
    <dbReference type="NCBI Taxonomy" id="447"/>
    <lineage>
        <taxon>Bacteria</taxon>
        <taxon>Pseudomonadati</taxon>
        <taxon>Pseudomonadota</taxon>
        <taxon>Gammaproteobacteria</taxon>
        <taxon>Legionellales</taxon>
        <taxon>Legionellaceae</taxon>
        <taxon>Legionella</taxon>
    </lineage>
</organism>
<name>A0A0W0RJZ5_LEGBO</name>
<dbReference type="PATRIC" id="fig|447.4.peg.3144"/>
<protein>
    <submittedName>
        <fullName evidence="1">Uncharacterized protein</fullName>
    </submittedName>
</protein>
<dbReference type="EMBL" id="LNXU01000032">
    <property type="protein sequence ID" value="KTC71369.1"/>
    <property type="molecule type" value="Genomic_DNA"/>
</dbReference>
<evidence type="ECO:0000313" key="1">
    <source>
        <dbReference type="EMBL" id="KTC71369.1"/>
    </source>
</evidence>
<sequence length="128" mass="14946">MKSIRVKYHHFWDFYRNRKPMKAVDLGFIDFGSEIKSVADILDALIETRNGKGRVFWNIILDTVTVVRNFQHISAGPNPAPLTTRGFKPQLSPADAYQDDYVFGMDPYFLQSIHRRNLLFVLNRRTNK</sequence>